<proteinExistence type="predicted"/>
<name>A0A2M9CLR8_9MICO</name>
<accession>A0A2M9CLR8</accession>
<feature type="transmembrane region" description="Helical" evidence="1">
    <location>
        <begin position="93"/>
        <end position="113"/>
    </location>
</feature>
<reference evidence="2 3" key="1">
    <citation type="submission" date="2017-11" db="EMBL/GenBank/DDBJ databases">
        <title>Genomic Encyclopedia of Archaeal and Bacterial Type Strains, Phase II (KMG-II): From Individual Species to Whole Genera.</title>
        <authorList>
            <person name="Goeker M."/>
        </authorList>
    </citation>
    <scope>NUCLEOTIDE SEQUENCE [LARGE SCALE GENOMIC DNA]</scope>
    <source>
        <strain evidence="2 3">DSM 27393</strain>
    </source>
</reference>
<feature type="transmembrane region" description="Helical" evidence="1">
    <location>
        <begin position="21"/>
        <end position="44"/>
    </location>
</feature>
<keyword evidence="1" id="KW-1133">Transmembrane helix</keyword>
<dbReference type="RefSeq" id="WP_100364960.1">
    <property type="nucleotide sequence ID" value="NZ_PGFF01000001.1"/>
</dbReference>
<dbReference type="AlphaFoldDB" id="A0A2M9CLR8"/>
<gene>
    <name evidence="2" type="ORF">CLV46_2385</name>
</gene>
<dbReference type="Proteomes" id="UP000228758">
    <property type="component" value="Unassembled WGS sequence"/>
</dbReference>
<feature type="transmembrane region" description="Helical" evidence="1">
    <location>
        <begin position="64"/>
        <end position="81"/>
    </location>
</feature>
<keyword evidence="1" id="KW-0812">Transmembrane</keyword>
<comment type="caution">
    <text evidence="2">The sequence shown here is derived from an EMBL/GenBank/DDBJ whole genome shotgun (WGS) entry which is preliminary data.</text>
</comment>
<dbReference type="InterPro" id="IPR018719">
    <property type="entry name" value="DUF2243_membrane"/>
</dbReference>
<keyword evidence="1" id="KW-0472">Membrane</keyword>
<dbReference type="EMBL" id="PGFF01000001">
    <property type="protein sequence ID" value="PJJ72808.1"/>
    <property type="molecule type" value="Genomic_DNA"/>
</dbReference>
<dbReference type="OrthoDB" id="5190099at2"/>
<evidence type="ECO:0000313" key="3">
    <source>
        <dbReference type="Proteomes" id="UP000228758"/>
    </source>
</evidence>
<keyword evidence="3" id="KW-1185">Reference proteome</keyword>
<feature type="transmembrane region" description="Helical" evidence="1">
    <location>
        <begin position="133"/>
        <end position="153"/>
    </location>
</feature>
<dbReference type="Pfam" id="PF10002">
    <property type="entry name" value="DUF2243"/>
    <property type="match status" value="1"/>
</dbReference>
<protein>
    <submittedName>
        <fullName evidence="2">Putative membrane protein</fullName>
    </submittedName>
</protein>
<evidence type="ECO:0000313" key="2">
    <source>
        <dbReference type="EMBL" id="PJJ72808.1"/>
    </source>
</evidence>
<sequence length="157" mass="16609">MTGTPGGSRRTARPSAARRSLWAAVLAGAGAMAAIDEIVFHQILGWHHFVDRSTTDVGLLSDGVLHAVELVAIVAGVVLLVDARRIGLFDRRHAVAGALIGLGGFQVFDGVVHHKVLGLHQVRYDVDLVPYDLAWIGGGVLLLLAGCVALVLARRRA</sequence>
<organism evidence="2 3">
    <name type="scientific">Diaminobutyricimonas aerilata</name>
    <dbReference type="NCBI Taxonomy" id="1162967"/>
    <lineage>
        <taxon>Bacteria</taxon>
        <taxon>Bacillati</taxon>
        <taxon>Actinomycetota</taxon>
        <taxon>Actinomycetes</taxon>
        <taxon>Micrococcales</taxon>
        <taxon>Microbacteriaceae</taxon>
        <taxon>Diaminobutyricimonas</taxon>
    </lineage>
</organism>
<evidence type="ECO:0000256" key="1">
    <source>
        <dbReference type="SAM" id="Phobius"/>
    </source>
</evidence>